<dbReference type="SMART" id="SM00226">
    <property type="entry name" value="LMWPc"/>
    <property type="match status" value="1"/>
</dbReference>
<dbReference type="Proteomes" id="UP000002745">
    <property type="component" value="Chromosome"/>
</dbReference>
<dbReference type="SUPFAM" id="SSF52788">
    <property type="entry name" value="Phosphotyrosine protein phosphatases I"/>
    <property type="match status" value="1"/>
</dbReference>
<evidence type="ECO:0000313" key="2">
    <source>
        <dbReference type="EMBL" id="ACT60115.1"/>
    </source>
</evidence>
<dbReference type="STRING" id="582402.Hbal_2435"/>
<dbReference type="InterPro" id="IPR036196">
    <property type="entry name" value="Ptyr_pPase_sf"/>
</dbReference>
<accession>C6XNH1</accession>
<dbReference type="AlphaFoldDB" id="C6XNH1"/>
<dbReference type="KEGG" id="hba:Hbal_2435"/>
<dbReference type="InterPro" id="IPR016919">
    <property type="entry name" value="UCP029416_PTP"/>
</dbReference>
<keyword evidence="3" id="KW-1185">Reference proteome</keyword>
<name>C6XNH1_HIRBI</name>
<sequence>MKDSAPVKILFVCSKNQWRSPTGEAIFRNVEGISTRSAGTSRNAKHPINIKDIRWADLILAMEQKHLSRIKADFRDETRYKQVHTLNIPDEYQFMNPDLIQLLETKTAAILNELKL</sequence>
<organism evidence="2 3">
    <name type="scientific">Hirschia baltica (strain ATCC 49814 / DSM 5838 / IFAM 1418)</name>
    <dbReference type="NCBI Taxonomy" id="582402"/>
    <lineage>
        <taxon>Bacteria</taxon>
        <taxon>Pseudomonadati</taxon>
        <taxon>Pseudomonadota</taxon>
        <taxon>Alphaproteobacteria</taxon>
        <taxon>Hyphomonadales</taxon>
        <taxon>Hyphomonadaceae</taxon>
        <taxon>Hirschia</taxon>
    </lineage>
</organism>
<dbReference type="PIRSF" id="PIRSF029416">
    <property type="entry name" value="UCP029416_PTP"/>
    <property type="match status" value="1"/>
</dbReference>
<protein>
    <submittedName>
        <fullName evidence="2">Low molecular weight phosphotyrosine protein phosphatase</fullName>
    </submittedName>
</protein>
<feature type="domain" description="Phosphotyrosine protein phosphatase I" evidence="1">
    <location>
        <begin position="7"/>
        <end position="113"/>
    </location>
</feature>
<dbReference type="InterPro" id="IPR023485">
    <property type="entry name" value="Ptyr_pPase"/>
</dbReference>
<dbReference type="OrthoDB" id="7210484at2"/>
<evidence type="ECO:0000313" key="3">
    <source>
        <dbReference type="Proteomes" id="UP000002745"/>
    </source>
</evidence>
<evidence type="ECO:0000259" key="1">
    <source>
        <dbReference type="SMART" id="SM00226"/>
    </source>
</evidence>
<dbReference type="HOGENOM" id="CLU_144002_0_0_5"/>
<gene>
    <name evidence="2" type="ordered locus">Hbal_2435</name>
</gene>
<proteinExistence type="predicted"/>
<dbReference type="eggNOG" id="COG4551">
    <property type="taxonomic scope" value="Bacteria"/>
</dbReference>
<reference evidence="3" key="1">
    <citation type="journal article" date="2011" name="J. Bacteriol.">
        <title>Genome sequences of eight morphologically diverse alphaproteobacteria.</title>
        <authorList>
            <consortium name="US DOE Joint Genome Institute"/>
            <person name="Brown P.J."/>
            <person name="Kysela D.T."/>
            <person name="Buechlein A."/>
            <person name="Hemmerich C."/>
            <person name="Brun Y.V."/>
        </authorList>
    </citation>
    <scope>NUCLEOTIDE SEQUENCE [LARGE SCALE GENOMIC DNA]</scope>
    <source>
        <strain evidence="3">ATCC 49814 / DSM 5838 / IFAM 1418</strain>
    </source>
</reference>
<dbReference type="EMBL" id="CP001678">
    <property type="protein sequence ID" value="ACT60115.1"/>
    <property type="molecule type" value="Genomic_DNA"/>
</dbReference>
<dbReference type="Gene3D" id="3.40.50.2300">
    <property type="match status" value="2"/>
</dbReference>